<evidence type="ECO:0000256" key="9">
    <source>
        <dbReference type="SAM" id="Phobius"/>
    </source>
</evidence>
<keyword evidence="2" id="KW-1003">Cell membrane</keyword>
<dbReference type="GO" id="GO:0046688">
    <property type="term" value="P:response to copper ion"/>
    <property type="evidence" value="ECO:0007669"/>
    <property type="project" value="InterPro"/>
</dbReference>
<evidence type="ECO:0000256" key="3">
    <source>
        <dbReference type="ARBA" id="ARBA00022692"/>
    </source>
</evidence>
<dbReference type="PROSITE" id="PS51318">
    <property type="entry name" value="TAT"/>
    <property type="match status" value="1"/>
</dbReference>
<evidence type="ECO:0000259" key="10">
    <source>
        <dbReference type="Pfam" id="PF04234"/>
    </source>
</evidence>
<feature type="transmembrane region" description="Helical" evidence="9">
    <location>
        <begin position="194"/>
        <end position="214"/>
    </location>
</feature>
<evidence type="ECO:0000256" key="4">
    <source>
        <dbReference type="ARBA" id="ARBA00022723"/>
    </source>
</evidence>
<name>A0A7D6CB07_9ACTN</name>
<evidence type="ECO:0000256" key="1">
    <source>
        <dbReference type="ARBA" id="ARBA00004651"/>
    </source>
</evidence>
<keyword evidence="3 9" id="KW-0812">Transmembrane</keyword>
<feature type="transmembrane region" description="Helical" evidence="9">
    <location>
        <begin position="234"/>
        <end position="256"/>
    </location>
</feature>
<proteinExistence type="predicted"/>
<evidence type="ECO:0000256" key="8">
    <source>
        <dbReference type="ARBA" id="ARBA00023136"/>
    </source>
</evidence>
<evidence type="ECO:0000256" key="6">
    <source>
        <dbReference type="ARBA" id="ARBA00022989"/>
    </source>
</evidence>
<feature type="transmembrane region" description="Helical" evidence="9">
    <location>
        <begin position="162"/>
        <end position="182"/>
    </location>
</feature>
<evidence type="ECO:0000313" key="12">
    <source>
        <dbReference type="EMBL" id="QLJ99702.1"/>
    </source>
</evidence>
<dbReference type="InterPro" id="IPR006311">
    <property type="entry name" value="TAT_signal"/>
</dbReference>
<sequence>MTAANLRPLRRRFARLGALAGLLVTVVALLLAPATPASAHAVLVSSSPAASAVVPSGPAEVVLTFSEPVRKVAGKIRVIAPDGSRADRGEPSFSGPVVTVPVDQSAGRGTYLISYRVISADSHPVSGAFTWSVGAPSTPPTDSGTDARANPVVETGVKVAKYLGYAGLLLLVGPVLVLGALWPRRLDRRGPARLAWTGLGLLVLATLAELWLQVPYTAGGGLSDVTGAGLGDVLGSTYGAAHLVRLGLLAAAALLLRPIFAGQVGRTDAVLLAVLGGATLFTWPLAGHPAASPAPAVSVVVDAVHLGSMAVWLGGLVMLGGFLLRLADERELGAILPVWSRWAALSVAALLLAGTVQALIEVATPSALLDTTYGRLVLAKIVLFALVIAVAAYSRALVRRRTAPAHPAPVRRAVWVELAITAVVLGVTATLVQTPPARTAAADVAGTQDGFFTTTLSSSLYSLQVELDPAKRGNNSMHLYAYTLDNRPQPVAEWKATAALPSAGIEPIEIPMLSLTDNHATGEINLPAAGQWQFRFTVRISDIDQATVSATVPIR</sequence>
<dbReference type="AlphaFoldDB" id="A0A7D6CB07"/>
<dbReference type="SUPFAM" id="SSF81296">
    <property type="entry name" value="E set domains"/>
    <property type="match status" value="1"/>
</dbReference>
<feature type="domain" description="Copper resistance protein D" evidence="11">
    <location>
        <begin position="334"/>
        <end position="431"/>
    </location>
</feature>
<dbReference type="GO" id="GO:0005507">
    <property type="term" value="F:copper ion binding"/>
    <property type="evidence" value="ECO:0007669"/>
    <property type="project" value="InterPro"/>
</dbReference>
<comment type="subcellular location">
    <subcellularLocation>
        <location evidence="1">Cell membrane</location>
        <topology evidence="1">Multi-pass membrane protein</topology>
    </subcellularLocation>
</comment>
<feature type="transmembrane region" description="Helical" evidence="9">
    <location>
        <begin position="339"/>
        <end position="360"/>
    </location>
</feature>
<dbReference type="InterPro" id="IPR014756">
    <property type="entry name" value="Ig_E-set"/>
</dbReference>
<feature type="transmembrane region" description="Helical" evidence="9">
    <location>
        <begin position="306"/>
        <end position="327"/>
    </location>
</feature>
<dbReference type="InterPro" id="IPR014755">
    <property type="entry name" value="Cu-Rt/internalin_Ig-like"/>
</dbReference>
<feature type="transmembrane region" description="Helical" evidence="9">
    <location>
        <begin position="372"/>
        <end position="393"/>
    </location>
</feature>
<evidence type="ECO:0000256" key="7">
    <source>
        <dbReference type="ARBA" id="ARBA00023008"/>
    </source>
</evidence>
<dbReference type="GO" id="GO:0005886">
    <property type="term" value="C:plasma membrane"/>
    <property type="evidence" value="ECO:0007669"/>
    <property type="project" value="UniProtKB-SubCell"/>
</dbReference>
<dbReference type="GO" id="GO:0006825">
    <property type="term" value="P:copper ion transport"/>
    <property type="evidence" value="ECO:0007669"/>
    <property type="project" value="InterPro"/>
</dbReference>
<reference evidence="12" key="1">
    <citation type="submission" date="2020-08" db="EMBL/GenBank/DDBJ databases">
        <title>A bifunctional nitrone conjugated secondary metabolite targeting the ribosome.</title>
        <authorList>
            <person name="Limbrick E.M."/>
            <person name="Graf M."/>
            <person name="Derewacz D.K."/>
            <person name="Nguyen F."/>
            <person name="Spraggins J.M."/>
            <person name="Wieland M."/>
            <person name="Ynigez-Gutierrez A.E."/>
            <person name="Reisman B.J."/>
            <person name="Zinshteyn B."/>
            <person name="McCulloch K."/>
            <person name="Iverson T.M."/>
            <person name="Green R."/>
            <person name="Wilson D.N."/>
            <person name="Bachmann B.O."/>
        </authorList>
    </citation>
    <scope>NUCLEOTIDE SEQUENCE</scope>
    <source>
        <strain evidence="12">Africana</strain>
    </source>
</reference>
<evidence type="ECO:0000256" key="2">
    <source>
        <dbReference type="ARBA" id="ARBA00022475"/>
    </source>
</evidence>
<keyword evidence="7" id="KW-0186">Copper</keyword>
<feature type="transmembrane region" description="Helical" evidence="9">
    <location>
        <begin position="414"/>
        <end position="432"/>
    </location>
</feature>
<keyword evidence="6 9" id="KW-1133">Transmembrane helix</keyword>
<protein>
    <submittedName>
        <fullName evidence="12">Copper resistance protein CopC/CopD</fullName>
    </submittedName>
</protein>
<feature type="transmembrane region" description="Helical" evidence="9">
    <location>
        <begin position="268"/>
        <end position="286"/>
    </location>
</feature>
<gene>
    <name evidence="12" type="ORF">HZU44_06220</name>
</gene>
<keyword evidence="8 9" id="KW-0472">Membrane</keyword>
<dbReference type="InterPro" id="IPR032694">
    <property type="entry name" value="CopC/D"/>
</dbReference>
<evidence type="ECO:0000256" key="5">
    <source>
        <dbReference type="ARBA" id="ARBA00022729"/>
    </source>
</evidence>
<keyword evidence="4" id="KW-0479">Metal-binding</keyword>
<dbReference type="GO" id="GO:0042597">
    <property type="term" value="C:periplasmic space"/>
    <property type="evidence" value="ECO:0007669"/>
    <property type="project" value="InterPro"/>
</dbReference>
<accession>A0A7D6CB07</accession>
<dbReference type="InterPro" id="IPR007348">
    <property type="entry name" value="CopC_dom"/>
</dbReference>
<feature type="domain" description="CopC" evidence="10">
    <location>
        <begin position="40"/>
        <end position="133"/>
    </location>
</feature>
<dbReference type="EMBL" id="CP058905">
    <property type="protein sequence ID" value="QLJ99702.1"/>
    <property type="molecule type" value="Genomic_DNA"/>
</dbReference>
<dbReference type="PANTHER" id="PTHR34820">
    <property type="entry name" value="INNER MEMBRANE PROTEIN YEBZ"/>
    <property type="match status" value="1"/>
</dbReference>
<dbReference type="Pfam" id="PF05425">
    <property type="entry name" value="CopD"/>
    <property type="match status" value="1"/>
</dbReference>
<dbReference type="Pfam" id="PF04234">
    <property type="entry name" value="CopC"/>
    <property type="match status" value="1"/>
</dbReference>
<dbReference type="InterPro" id="IPR008457">
    <property type="entry name" value="Cu-R_CopD_dom"/>
</dbReference>
<evidence type="ECO:0000259" key="11">
    <source>
        <dbReference type="Pfam" id="PF05425"/>
    </source>
</evidence>
<organism evidence="12">
    <name type="scientific">Micromonospora carbonacea</name>
    <dbReference type="NCBI Taxonomy" id="47853"/>
    <lineage>
        <taxon>Bacteria</taxon>
        <taxon>Bacillati</taxon>
        <taxon>Actinomycetota</taxon>
        <taxon>Actinomycetes</taxon>
        <taxon>Micromonosporales</taxon>
        <taxon>Micromonosporaceae</taxon>
        <taxon>Micromonospora</taxon>
    </lineage>
</organism>
<dbReference type="Gene3D" id="2.60.40.1220">
    <property type="match status" value="1"/>
</dbReference>
<dbReference type="PANTHER" id="PTHR34820:SF4">
    <property type="entry name" value="INNER MEMBRANE PROTEIN YEBZ"/>
    <property type="match status" value="1"/>
</dbReference>
<keyword evidence="5" id="KW-0732">Signal</keyword>